<dbReference type="EMBL" id="KB201750">
    <property type="protein sequence ID" value="ESO94837.1"/>
    <property type="molecule type" value="Genomic_DNA"/>
</dbReference>
<dbReference type="PANTHER" id="PTHR13140">
    <property type="entry name" value="MYOSIN"/>
    <property type="match status" value="1"/>
</dbReference>
<dbReference type="HOGENOM" id="CLU_000192_7_1_1"/>
<proteinExistence type="inferred from homology"/>
<dbReference type="GO" id="GO:0005737">
    <property type="term" value="C:cytoplasm"/>
    <property type="evidence" value="ECO:0007669"/>
    <property type="project" value="TreeGrafter"/>
</dbReference>
<dbReference type="CTD" id="20246568"/>
<dbReference type="Pfam" id="PF00063">
    <property type="entry name" value="Myosin_head"/>
    <property type="match status" value="2"/>
</dbReference>
<sequence>MSSSSKIGDLTQIVGPITEDNIIRYLNSRFQKEKFETKLGTNIISINPFTLDTAEGSLPGKAITTIVQHVLSQHHDTGHSQVFVLSGETGSGKTFQCDQILECIRNENCNKERDDQLTAAMTVMRAFGSASTLYNPHSSRMGVYVELMTSDCKIYRNKIHCLFLDQRRINTVPIGEQNFHIFYQLLSGLTQEERVKLHLEDYDFNDLNYLSTGNDIEHDKKYYHDRFLEWKKSLSSLDIPVMDVLRILSTVLLLGNIKFQDGGNTDLEISGQSEMKSASALLGISSVAMYRGLTSRSHTADGQMCHTSVESQQANHNCATLARALYFRTVSAILKRVNSLKKANLQGSHSSFESLQSQNSSSYNLRPDILSLSQGSHGHGRKFTDGFIGILDLPGFENYEVNNLEKLCRNLCAEKVHHHFIKHTFITPEEILRDECVSPDIDIRYTNNSQVIDLLYSQPNGIMPLLSRRNSTSQIKKEHRTNNYFFEPLPKSDSTFGVRHFGGRANYNAEDFGETNQDQLSDDVIAMFSKRSCNFGFASHLFSSELKQISSKSKGITGSKYRTMPSCHQDEISEMDNKGILSYDFPLRMDAILKSTSHAKPHYIHCLKSNDSFKENVFDCETILRQIHSIQLQETVQLMVEGLPYRMKYRIFNQRYKLFMLYRLSHKPDSLPDETKEILECFLRRMDKSNQPYTTTQWIYGRKHIFYSESSRQCFDRMKLDMTSKAATVIQSYWRGYWARRSWSMRKKSKGYLNRRRGSSKKRYSGIKEQPPPAAVQAFEEDEIPIYENHPIAETGNPLSDYVNKLIATLPSNPPPLPKLRSYTIHNNRKCPFPQRRRFNEKFKVANYEGLVFDKGQDVTVTGISSKPKFLIVQYCNKEYHIPYHLLTINIPDLMVSPVL</sequence>
<dbReference type="GO" id="GO:0016020">
    <property type="term" value="C:membrane"/>
    <property type="evidence" value="ECO:0007669"/>
    <property type="project" value="TreeGrafter"/>
</dbReference>
<dbReference type="SUPFAM" id="SSF52540">
    <property type="entry name" value="P-loop containing nucleoside triphosphate hydrolases"/>
    <property type="match status" value="1"/>
</dbReference>
<name>V4ADC5_LOTGI</name>
<dbReference type="OMA" id="IVHPHVN"/>
<dbReference type="PRINTS" id="PR00193">
    <property type="entry name" value="MYOSINHEAVY"/>
</dbReference>
<dbReference type="Gene3D" id="1.20.120.720">
    <property type="entry name" value="Myosin VI head, motor domain, U50 subdomain"/>
    <property type="match status" value="1"/>
</dbReference>
<dbReference type="OrthoDB" id="370884at2759"/>
<dbReference type="GO" id="GO:0016459">
    <property type="term" value="C:myosin complex"/>
    <property type="evidence" value="ECO:0007669"/>
    <property type="project" value="UniProtKB-KW"/>
</dbReference>
<dbReference type="InterPro" id="IPR001609">
    <property type="entry name" value="Myosin_head_motor_dom-like"/>
</dbReference>
<evidence type="ECO:0000256" key="5">
    <source>
        <dbReference type="ARBA" id="ARBA00023203"/>
    </source>
</evidence>
<evidence type="ECO:0000256" key="3">
    <source>
        <dbReference type="ARBA" id="ARBA00023123"/>
    </source>
</evidence>
<dbReference type="InterPro" id="IPR000048">
    <property type="entry name" value="IQ_motif_EF-hand-BS"/>
</dbReference>
<dbReference type="CDD" id="cd23767">
    <property type="entry name" value="IQCD"/>
    <property type="match status" value="1"/>
</dbReference>
<dbReference type="InterPro" id="IPR027417">
    <property type="entry name" value="P-loop_NTPase"/>
</dbReference>
<dbReference type="GO" id="GO:0007015">
    <property type="term" value="P:actin filament organization"/>
    <property type="evidence" value="ECO:0007669"/>
    <property type="project" value="TreeGrafter"/>
</dbReference>
<dbReference type="KEGG" id="lgi:LOTGIDRAFT_215365"/>
<feature type="compositionally biased region" description="Basic residues" evidence="7">
    <location>
        <begin position="750"/>
        <end position="765"/>
    </location>
</feature>
<comment type="similarity">
    <text evidence="6">Belongs to the TRAFAC class myosin-kinesin ATPase superfamily. Myosin family.</text>
</comment>
<reference evidence="9 10" key="1">
    <citation type="journal article" date="2013" name="Nature">
        <title>Insights into bilaterian evolution from three spiralian genomes.</title>
        <authorList>
            <person name="Simakov O."/>
            <person name="Marletaz F."/>
            <person name="Cho S.J."/>
            <person name="Edsinger-Gonzales E."/>
            <person name="Havlak P."/>
            <person name="Hellsten U."/>
            <person name="Kuo D.H."/>
            <person name="Larsson T."/>
            <person name="Lv J."/>
            <person name="Arendt D."/>
            <person name="Savage R."/>
            <person name="Osoegawa K."/>
            <person name="de Jong P."/>
            <person name="Grimwood J."/>
            <person name="Chapman J.A."/>
            <person name="Shapiro H."/>
            <person name="Aerts A."/>
            <person name="Otillar R.P."/>
            <person name="Terry A.Y."/>
            <person name="Boore J.L."/>
            <person name="Grigoriev I.V."/>
            <person name="Lindberg D.R."/>
            <person name="Seaver E.C."/>
            <person name="Weisblat D.A."/>
            <person name="Putnam N.H."/>
            <person name="Rokhsar D.S."/>
        </authorList>
    </citation>
    <scope>NUCLEOTIDE SEQUENCE [LARGE SCALE GENOMIC DNA]</scope>
</reference>
<dbReference type="Gene3D" id="3.40.850.10">
    <property type="entry name" value="Kinesin motor domain"/>
    <property type="match status" value="1"/>
</dbReference>
<gene>
    <name evidence="9" type="ORF">LOTGIDRAFT_215365</name>
</gene>
<dbReference type="PANTHER" id="PTHR13140:SF498">
    <property type="entry name" value="DACHS, ISOFORM E"/>
    <property type="match status" value="1"/>
</dbReference>
<evidence type="ECO:0000256" key="4">
    <source>
        <dbReference type="ARBA" id="ARBA00023175"/>
    </source>
</evidence>
<accession>V4ADC5</accession>
<dbReference type="SMART" id="SM00015">
    <property type="entry name" value="IQ"/>
    <property type="match status" value="1"/>
</dbReference>
<protein>
    <recommendedName>
        <fullName evidence="8">Myosin motor domain-containing protein</fullName>
    </recommendedName>
</protein>
<dbReference type="GO" id="GO:0003774">
    <property type="term" value="F:cytoskeletal motor activity"/>
    <property type="evidence" value="ECO:0007669"/>
    <property type="project" value="UniProtKB-UniRule"/>
</dbReference>
<dbReference type="GO" id="GO:0005524">
    <property type="term" value="F:ATP binding"/>
    <property type="evidence" value="ECO:0007669"/>
    <property type="project" value="UniProtKB-UniRule"/>
</dbReference>
<keyword evidence="1 6" id="KW-0547">Nucleotide-binding</keyword>
<evidence type="ECO:0000256" key="6">
    <source>
        <dbReference type="PROSITE-ProRule" id="PRU00782"/>
    </source>
</evidence>
<evidence type="ECO:0000256" key="2">
    <source>
        <dbReference type="ARBA" id="ARBA00022840"/>
    </source>
</evidence>
<feature type="binding site" evidence="6">
    <location>
        <begin position="87"/>
        <end position="94"/>
    </location>
    <ligand>
        <name>ATP</name>
        <dbReference type="ChEBI" id="CHEBI:30616"/>
    </ligand>
</feature>
<evidence type="ECO:0000256" key="1">
    <source>
        <dbReference type="ARBA" id="ARBA00022741"/>
    </source>
</evidence>
<dbReference type="Proteomes" id="UP000030746">
    <property type="component" value="Unassembled WGS sequence"/>
</dbReference>
<dbReference type="GeneID" id="20246568"/>
<dbReference type="SMART" id="SM00242">
    <property type="entry name" value="MYSc"/>
    <property type="match status" value="1"/>
</dbReference>
<dbReference type="Gene3D" id="1.20.58.530">
    <property type="match status" value="1"/>
</dbReference>
<dbReference type="Gene3D" id="1.10.10.820">
    <property type="match status" value="1"/>
</dbReference>
<dbReference type="PROSITE" id="PS51456">
    <property type="entry name" value="MYOSIN_MOTOR"/>
    <property type="match status" value="1"/>
</dbReference>
<organism evidence="9 10">
    <name type="scientific">Lottia gigantea</name>
    <name type="common">Giant owl limpet</name>
    <dbReference type="NCBI Taxonomy" id="225164"/>
    <lineage>
        <taxon>Eukaryota</taxon>
        <taxon>Metazoa</taxon>
        <taxon>Spiralia</taxon>
        <taxon>Lophotrochozoa</taxon>
        <taxon>Mollusca</taxon>
        <taxon>Gastropoda</taxon>
        <taxon>Patellogastropoda</taxon>
        <taxon>Lottioidea</taxon>
        <taxon>Lottiidae</taxon>
        <taxon>Lottia</taxon>
    </lineage>
</organism>
<keyword evidence="10" id="KW-1185">Reference proteome</keyword>
<keyword evidence="2 6" id="KW-0067">ATP-binding</keyword>
<dbReference type="GO" id="GO:0051015">
    <property type="term" value="F:actin filament binding"/>
    <property type="evidence" value="ECO:0007669"/>
    <property type="project" value="TreeGrafter"/>
</dbReference>
<keyword evidence="3 6" id="KW-0518">Myosin</keyword>
<evidence type="ECO:0000256" key="7">
    <source>
        <dbReference type="SAM" id="MobiDB-lite"/>
    </source>
</evidence>
<dbReference type="InterPro" id="IPR036961">
    <property type="entry name" value="Kinesin_motor_dom_sf"/>
</dbReference>
<keyword evidence="5 6" id="KW-0009">Actin-binding</keyword>
<evidence type="ECO:0000313" key="10">
    <source>
        <dbReference type="Proteomes" id="UP000030746"/>
    </source>
</evidence>
<dbReference type="PROSITE" id="PS50096">
    <property type="entry name" value="IQ"/>
    <property type="match status" value="1"/>
</dbReference>
<dbReference type="RefSeq" id="XP_009054577.1">
    <property type="nucleotide sequence ID" value="XM_009056329.1"/>
</dbReference>
<feature type="domain" description="Myosin motor" evidence="8">
    <location>
        <begin position="1"/>
        <end position="720"/>
    </location>
</feature>
<feature type="region of interest" description="Disordered" evidence="7">
    <location>
        <begin position="750"/>
        <end position="772"/>
    </location>
</feature>
<dbReference type="Pfam" id="PF00612">
    <property type="entry name" value="IQ"/>
    <property type="match status" value="1"/>
</dbReference>
<dbReference type="STRING" id="225164.V4ADC5"/>
<dbReference type="AlphaFoldDB" id="V4ADC5"/>
<evidence type="ECO:0000259" key="8">
    <source>
        <dbReference type="PROSITE" id="PS51456"/>
    </source>
</evidence>
<dbReference type="Gene3D" id="1.20.5.4820">
    <property type="match status" value="1"/>
</dbReference>
<evidence type="ECO:0000313" key="9">
    <source>
        <dbReference type="EMBL" id="ESO94837.1"/>
    </source>
</evidence>
<keyword evidence="4 6" id="KW-0505">Motor protein</keyword>
<feature type="region of interest" description="Actin-binding" evidence="6">
    <location>
        <begin position="589"/>
        <end position="611"/>
    </location>
</feature>